<proteinExistence type="predicted"/>
<dbReference type="SUPFAM" id="SSF55909">
    <property type="entry name" value="Pentein"/>
    <property type="match status" value="1"/>
</dbReference>
<keyword evidence="2" id="KW-1185">Reference proteome</keyword>
<protein>
    <submittedName>
        <fullName evidence="1">N-dimethylarginine dimethylaminohydrolase</fullName>
    </submittedName>
</protein>
<name>A0A4Q7KYK0_9PSEU</name>
<dbReference type="Gene3D" id="3.75.10.10">
    <property type="entry name" value="L-arginine/glycine Amidinotransferase, Chain A"/>
    <property type="match status" value="1"/>
</dbReference>
<sequence length="297" mass="32715">MTTAPVIGPEERLPLGAAEADPRTATRRRYLMCEPRYFTVSYSINPWMDPSAPVSTDVALRQWHELKATYERLGHVVETIEPAAGLPDMVFAANSGTVIGGRVLGSRFRAVERAAEADHYRRWFVERGYRDVVMPESINEAEGDFAWTGEVLLAGTGFRTDPGAHAEAQEVLGVPVVSLRLVDPRYYHLDTALMVLTEADPTTGRRAQIAYYRDAFSLGSQRVLRHLFPDAVIASDVDAACLGLNGVSDGYNVVLPREANRLATELTARGYNPVMVDISELRKSGGGPKCCTMELRD</sequence>
<evidence type="ECO:0000313" key="1">
    <source>
        <dbReference type="EMBL" id="RZS40752.1"/>
    </source>
</evidence>
<comment type="caution">
    <text evidence="1">The sequence shown here is derived from an EMBL/GenBank/DDBJ whole genome shotgun (WGS) entry which is preliminary data.</text>
</comment>
<gene>
    <name evidence="1" type="ORF">EV193_10365</name>
</gene>
<dbReference type="AlphaFoldDB" id="A0A4Q7KYK0"/>
<organism evidence="1 2">
    <name type="scientific">Herbihabitans rhizosphaerae</name>
    <dbReference type="NCBI Taxonomy" id="1872711"/>
    <lineage>
        <taxon>Bacteria</taxon>
        <taxon>Bacillati</taxon>
        <taxon>Actinomycetota</taxon>
        <taxon>Actinomycetes</taxon>
        <taxon>Pseudonocardiales</taxon>
        <taxon>Pseudonocardiaceae</taxon>
        <taxon>Herbihabitans</taxon>
    </lineage>
</organism>
<dbReference type="GO" id="GO:0016787">
    <property type="term" value="F:hydrolase activity"/>
    <property type="evidence" value="ECO:0007669"/>
    <property type="project" value="UniProtKB-KW"/>
</dbReference>
<dbReference type="EMBL" id="SGWQ01000003">
    <property type="protein sequence ID" value="RZS40752.1"/>
    <property type="molecule type" value="Genomic_DNA"/>
</dbReference>
<dbReference type="Proteomes" id="UP000294257">
    <property type="component" value="Unassembled WGS sequence"/>
</dbReference>
<dbReference type="RefSeq" id="WP_341273150.1">
    <property type="nucleotide sequence ID" value="NZ_SGWQ01000003.1"/>
</dbReference>
<evidence type="ECO:0000313" key="2">
    <source>
        <dbReference type="Proteomes" id="UP000294257"/>
    </source>
</evidence>
<accession>A0A4Q7KYK0</accession>
<dbReference type="NCBIfam" id="NF045659">
    <property type="entry name" value="DiMArgaseDdahMtb"/>
    <property type="match status" value="1"/>
</dbReference>
<keyword evidence="1" id="KW-0378">Hydrolase</keyword>
<reference evidence="1 2" key="1">
    <citation type="submission" date="2019-02" db="EMBL/GenBank/DDBJ databases">
        <title>Genomic Encyclopedia of Type Strains, Phase IV (KMG-IV): sequencing the most valuable type-strain genomes for metagenomic binning, comparative biology and taxonomic classification.</title>
        <authorList>
            <person name="Goeker M."/>
        </authorList>
    </citation>
    <scope>NUCLEOTIDE SEQUENCE [LARGE SCALE GENOMIC DNA]</scope>
    <source>
        <strain evidence="1 2">DSM 101727</strain>
    </source>
</reference>